<reference evidence="1 6" key="2">
    <citation type="submission" date="2016-11" db="EMBL/GenBank/DDBJ databases">
        <title>Genomic analysis of Caldithrix abyssi and proposal of a novel bacterial phylum Caldithrichaeota.</title>
        <authorList>
            <person name="Kublanov I."/>
            <person name="Sigalova O."/>
            <person name="Gavrilov S."/>
            <person name="Lebedinsky A."/>
            <person name="Ivanova N."/>
            <person name="Daum C."/>
            <person name="Reddy T."/>
            <person name="Klenk H.P."/>
            <person name="Goker M."/>
            <person name="Reva O."/>
            <person name="Miroshnichenko M."/>
            <person name="Kyprides N."/>
            <person name="Woyke T."/>
            <person name="Gelfand M."/>
        </authorList>
    </citation>
    <scope>NUCLEOTIDE SEQUENCE [LARGE SCALE GENOMIC DNA]</scope>
    <source>
        <strain evidence="1 6">LF13</strain>
    </source>
</reference>
<evidence type="ECO:0000313" key="5">
    <source>
        <dbReference type="Proteomes" id="UP000004671"/>
    </source>
</evidence>
<dbReference type="eggNOG" id="COG4382">
    <property type="taxonomic scope" value="Bacteria"/>
</dbReference>
<dbReference type="Proteomes" id="UP000004671">
    <property type="component" value="Chromosome"/>
</dbReference>
<dbReference type="KEGG" id="caby:Cabys_3591"/>
<dbReference type="PaxDb" id="880073-Calab_0748"/>
<gene>
    <name evidence="1" type="ORF">Cabys_223</name>
    <name evidence="2" type="ORF">Cabys_3591</name>
    <name evidence="3" type="ORF">Calab_0748</name>
    <name evidence="4" type="ORF">Calab_1511</name>
</gene>
<dbReference type="STRING" id="880073.Cabys_223"/>
<evidence type="ECO:0000313" key="2">
    <source>
        <dbReference type="EMBL" id="APF20337.1"/>
    </source>
</evidence>
<organism evidence="3 5">
    <name type="scientific">Caldithrix abyssi DSM 13497</name>
    <dbReference type="NCBI Taxonomy" id="880073"/>
    <lineage>
        <taxon>Bacteria</taxon>
        <taxon>Pseudomonadati</taxon>
        <taxon>Calditrichota</taxon>
        <taxon>Calditrichia</taxon>
        <taxon>Calditrichales</taxon>
        <taxon>Calditrichaceae</taxon>
        <taxon>Caldithrix</taxon>
    </lineage>
</organism>
<dbReference type="AlphaFoldDB" id="H1XTF4"/>
<protein>
    <recommendedName>
        <fullName evidence="7">Mu-like prophage protein gp16</fullName>
    </recommendedName>
</protein>
<dbReference type="KEGG" id="caby:Cabys_223"/>
<dbReference type="EMBL" id="CM001402">
    <property type="protein sequence ID" value="EHO40387.1"/>
    <property type="molecule type" value="Genomic_DNA"/>
</dbReference>
<dbReference type="EMBL" id="CM001402">
    <property type="protein sequence ID" value="EHO41131.1"/>
    <property type="molecule type" value="Genomic_DNA"/>
</dbReference>
<dbReference type="Pfam" id="PF06252">
    <property type="entry name" value="GemA"/>
    <property type="match status" value="1"/>
</dbReference>
<dbReference type="EMBL" id="CP018099">
    <property type="protein sequence ID" value="APF16974.1"/>
    <property type="molecule type" value="Genomic_DNA"/>
</dbReference>
<name>H1XTF4_CALAY</name>
<evidence type="ECO:0008006" key="7">
    <source>
        <dbReference type="Google" id="ProtNLM"/>
    </source>
</evidence>
<dbReference type="EMBL" id="CP018099">
    <property type="protein sequence ID" value="APF20337.1"/>
    <property type="molecule type" value="Genomic_DNA"/>
</dbReference>
<accession>H1XTF4</accession>
<evidence type="ECO:0000313" key="4">
    <source>
        <dbReference type="EMBL" id="EHO41131.1"/>
    </source>
</evidence>
<dbReference type="InterPro" id="IPR009363">
    <property type="entry name" value="Phage_Mu_Gp16"/>
</dbReference>
<dbReference type="RefSeq" id="WP_006927352.1">
    <property type="nucleotide sequence ID" value="NZ_CM001402.1"/>
</dbReference>
<evidence type="ECO:0000313" key="1">
    <source>
        <dbReference type="EMBL" id="APF16974.1"/>
    </source>
</evidence>
<dbReference type="HOGENOM" id="CLU_1756372_0_0_0"/>
<evidence type="ECO:0000313" key="6">
    <source>
        <dbReference type="Proteomes" id="UP000183868"/>
    </source>
</evidence>
<keyword evidence="5" id="KW-1185">Reference proteome</keyword>
<dbReference type="OrthoDB" id="7360086at2"/>
<reference evidence="3 5" key="1">
    <citation type="submission" date="2011-09" db="EMBL/GenBank/DDBJ databases">
        <title>The permanent draft genome of Caldithrix abyssi DSM 13497.</title>
        <authorList>
            <consortium name="US DOE Joint Genome Institute (JGI-PGF)"/>
            <person name="Lucas S."/>
            <person name="Han J."/>
            <person name="Lapidus A."/>
            <person name="Bruce D."/>
            <person name="Goodwin L."/>
            <person name="Pitluck S."/>
            <person name="Peters L."/>
            <person name="Kyrpides N."/>
            <person name="Mavromatis K."/>
            <person name="Ivanova N."/>
            <person name="Mikhailova N."/>
            <person name="Chertkov O."/>
            <person name="Detter J.C."/>
            <person name="Tapia R."/>
            <person name="Han C."/>
            <person name="Land M."/>
            <person name="Hauser L."/>
            <person name="Markowitz V."/>
            <person name="Cheng J.-F."/>
            <person name="Hugenholtz P."/>
            <person name="Woyke T."/>
            <person name="Wu D."/>
            <person name="Spring S."/>
            <person name="Brambilla E."/>
            <person name="Klenk H.-P."/>
            <person name="Eisen J.A."/>
        </authorList>
    </citation>
    <scope>NUCLEOTIDE SEQUENCE [LARGE SCALE GENOMIC DNA]</scope>
    <source>
        <strain evidence="3 5">DSM 13497</strain>
    </source>
</reference>
<dbReference type="InParanoid" id="H1XTF4"/>
<dbReference type="Proteomes" id="UP000183868">
    <property type="component" value="Chromosome"/>
</dbReference>
<proteinExistence type="predicted"/>
<sequence>MATKKQIQIIHIAKQQLGIDEDTYRDILGQYGVKSSKDLTPEQAKGLIRYFQKFGFRIKIKYREGMITPKQIGYLKYLWQSNPKVRNKSVEGLENFVKRIIKIDRLEWIPRNKVQKVIKAIESLK</sequence>
<evidence type="ECO:0000313" key="3">
    <source>
        <dbReference type="EMBL" id="EHO40387.1"/>
    </source>
</evidence>